<sequence>MSLSRRIIMEFITNALVVLFGVAKGCLVHLTVQEWSCLIGAFCAALRAVMIWRDNRAEQRKRTALLQRYSCSVRPTLFHPNPKARTLPRRKDNAGK</sequence>
<protein>
    <submittedName>
        <fullName evidence="2">Uncharacterized protein</fullName>
    </submittedName>
</protein>
<dbReference type="STRING" id="1619313.EM595_2253"/>
<dbReference type="AlphaFoldDB" id="A0A0U5L6U5"/>
<gene>
    <name evidence="2" type="ORF">EM595_2253</name>
</gene>
<evidence type="ECO:0000313" key="3">
    <source>
        <dbReference type="Proteomes" id="UP000059419"/>
    </source>
</evidence>
<feature type="region of interest" description="Disordered" evidence="1">
    <location>
        <begin position="77"/>
        <end position="96"/>
    </location>
</feature>
<dbReference type="PATRIC" id="fig|1619313.3.peg.2344"/>
<keyword evidence="3" id="KW-1185">Reference proteome</keyword>
<organism evidence="2 3">
    <name type="scientific">Duffyella gerundensis</name>
    <dbReference type="NCBI Taxonomy" id="1619313"/>
    <lineage>
        <taxon>Bacteria</taxon>
        <taxon>Pseudomonadati</taxon>
        <taxon>Pseudomonadota</taxon>
        <taxon>Gammaproteobacteria</taxon>
        <taxon>Enterobacterales</taxon>
        <taxon>Erwiniaceae</taxon>
        <taxon>Duffyella</taxon>
    </lineage>
</organism>
<evidence type="ECO:0000256" key="1">
    <source>
        <dbReference type="SAM" id="MobiDB-lite"/>
    </source>
</evidence>
<proteinExistence type="predicted"/>
<reference evidence="3" key="1">
    <citation type="submission" date="2015-11" db="EMBL/GenBank/DDBJ databases">
        <authorList>
            <person name="Blom J."/>
        </authorList>
    </citation>
    <scope>NUCLEOTIDE SEQUENCE [LARGE SCALE GENOMIC DNA]</scope>
</reference>
<dbReference type="KEGG" id="ege:EM595_2253"/>
<dbReference type="Proteomes" id="UP000059419">
    <property type="component" value="Chromosome 1"/>
</dbReference>
<evidence type="ECO:0000313" key="2">
    <source>
        <dbReference type="EMBL" id="CUU24486.1"/>
    </source>
</evidence>
<name>A0A0U5L6U5_9GAMM</name>
<accession>A0A0U5L6U5</accession>
<dbReference type="EMBL" id="LN907827">
    <property type="protein sequence ID" value="CUU24486.1"/>
    <property type="molecule type" value="Genomic_DNA"/>
</dbReference>